<gene>
    <name evidence="1" type="ORF">EB796_012159</name>
</gene>
<accession>A0A7J7JUB4</accession>
<organism evidence="1 2">
    <name type="scientific">Bugula neritina</name>
    <name type="common">Brown bryozoan</name>
    <name type="synonym">Sertularia neritina</name>
    <dbReference type="NCBI Taxonomy" id="10212"/>
    <lineage>
        <taxon>Eukaryota</taxon>
        <taxon>Metazoa</taxon>
        <taxon>Spiralia</taxon>
        <taxon>Lophotrochozoa</taxon>
        <taxon>Bryozoa</taxon>
        <taxon>Gymnolaemata</taxon>
        <taxon>Cheilostomatida</taxon>
        <taxon>Flustrina</taxon>
        <taxon>Buguloidea</taxon>
        <taxon>Bugulidae</taxon>
        <taxon>Bugula</taxon>
    </lineage>
</organism>
<comment type="caution">
    <text evidence="1">The sequence shown here is derived from an EMBL/GenBank/DDBJ whole genome shotgun (WGS) entry which is preliminary data.</text>
</comment>
<evidence type="ECO:0000313" key="1">
    <source>
        <dbReference type="EMBL" id="KAF6029533.1"/>
    </source>
</evidence>
<reference evidence="1" key="1">
    <citation type="submission" date="2020-06" db="EMBL/GenBank/DDBJ databases">
        <title>Draft genome of Bugula neritina, a colonial animal packing powerful symbionts and potential medicines.</title>
        <authorList>
            <person name="Rayko M."/>
        </authorList>
    </citation>
    <scope>NUCLEOTIDE SEQUENCE [LARGE SCALE GENOMIC DNA]</scope>
    <source>
        <strain evidence="1">Kwan_BN1</strain>
    </source>
</reference>
<dbReference type="AlphaFoldDB" id="A0A7J7JUB4"/>
<name>A0A7J7JUB4_BUGNE</name>
<dbReference type="Proteomes" id="UP000593567">
    <property type="component" value="Unassembled WGS sequence"/>
</dbReference>
<sequence>MAANFKPDVVKSVPIELASAAVAATTTGDSEGNCSSNVNIASVASALTAANHDDDEDVDMGTWDVVLYMLSS</sequence>
<evidence type="ECO:0000313" key="2">
    <source>
        <dbReference type="Proteomes" id="UP000593567"/>
    </source>
</evidence>
<proteinExistence type="predicted"/>
<protein>
    <submittedName>
        <fullName evidence="1">Uncharacterized protein</fullName>
    </submittedName>
</protein>
<keyword evidence="2" id="KW-1185">Reference proteome</keyword>
<dbReference type="EMBL" id="VXIV02001810">
    <property type="protein sequence ID" value="KAF6029533.1"/>
    <property type="molecule type" value="Genomic_DNA"/>
</dbReference>